<dbReference type="InterPro" id="IPR032466">
    <property type="entry name" value="Metal_Hydrolase"/>
</dbReference>
<dbReference type="EMBL" id="WEZT01000005">
    <property type="protein sequence ID" value="MYV04866.1"/>
    <property type="molecule type" value="Genomic_DNA"/>
</dbReference>
<dbReference type="PANTHER" id="PTHR21240:SF30">
    <property type="entry name" value="AMIDOHYDROLASE-RELATED DOMAIN-CONTAINING PROTEIN-RELATED"/>
    <property type="match status" value="1"/>
</dbReference>
<dbReference type="Proteomes" id="UP000480570">
    <property type="component" value="Unassembled WGS sequence"/>
</dbReference>
<proteinExistence type="predicted"/>
<dbReference type="InterPro" id="IPR006680">
    <property type="entry name" value="Amidohydro-rel"/>
</dbReference>
<keyword evidence="3" id="KW-0378">Hydrolase</keyword>
<reference evidence="3 4" key="1">
    <citation type="journal article" date="2019" name="Appl. Environ. Microbiol.">
        <title>Genetic determinants of hydroxycinnamic acid metabolism in heterofermentative lactobacilli.</title>
        <authorList>
            <person name="Gaur G."/>
            <person name="Oh J.H."/>
            <person name="Filannino P."/>
            <person name="Gobbetti M."/>
            <person name="van Pijkeren J.P."/>
            <person name="Ganzle M.G."/>
        </authorList>
    </citation>
    <scope>NUCLEOTIDE SEQUENCE [LARGE SCALE GENOMIC DNA]</scope>
    <source>
        <strain evidence="3 4">FUA3583</strain>
    </source>
</reference>
<comment type="caution">
    <text evidence="3">The sequence shown here is derived from an EMBL/GenBank/DDBJ whole genome shotgun (WGS) entry which is preliminary data.</text>
</comment>
<sequence length="334" mass="37756">MKIITVEEHFESATVTNRIIGLTEKLPQAKLSPEMKHYMATTLPSDALMQDVTDYRLPFMDAHHIDMQILSYGNASPQNLAPHDAIELCQIANNQLAAVVRQYPKRFRALAVLPVGDPIAAAAELERAVVTLDFKGVLLKGNYNNQFFDNPRFFPIFEMAARLDVPVYFHPSFVPSDVSRHYYASSEWSDVITGIFSSAGYGWHMDIGIQVIRMILSGIFDKLPTLKLISGHWGEMVPLFLERLDDELNAHVHLKNAVSDYYRNNVYVTPSGMLTQPQLSFLLEEMGANHILYSLDYPYKQPTKSESFLQTKGLSESQRHAIAHGNAEQLFHLS</sequence>
<dbReference type="AlphaFoldDB" id="A0A7C9N6D9"/>
<dbReference type="InterPro" id="IPR032465">
    <property type="entry name" value="ACMSD"/>
</dbReference>
<feature type="domain" description="Amidohydrolase-related" evidence="2">
    <location>
        <begin position="54"/>
        <end position="333"/>
    </location>
</feature>
<evidence type="ECO:0000256" key="1">
    <source>
        <dbReference type="ARBA" id="ARBA00023239"/>
    </source>
</evidence>
<dbReference type="PANTHER" id="PTHR21240">
    <property type="entry name" value="2-AMINO-3-CARBOXYLMUCONATE-6-SEMIALDEHYDE DECARBOXYLASE"/>
    <property type="match status" value="1"/>
</dbReference>
<dbReference type="Gene3D" id="3.20.20.140">
    <property type="entry name" value="Metal-dependent hydrolases"/>
    <property type="match status" value="1"/>
</dbReference>
<dbReference type="SUPFAM" id="SSF51556">
    <property type="entry name" value="Metallo-dependent hydrolases"/>
    <property type="match status" value="1"/>
</dbReference>
<name>A0A7C9N6D9_9LACO</name>
<protein>
    <submittedName>
        <fullName evidence="3">Amidohydrolase family protein</fullName>
    </submittedName>
</protein>
<keyword evidence="1" id="KW-0456">Lyase</keyword>
<evidence type="ECO:0000259" key="2">
    <source>
        <dbReference type="Pfam" id="PF04909"/>
    </source>
</evidence>
<dbReference type="GO" id="GO:0019748">
    <property type="term" value="P:secondary metabolic process"/>
    <property type="evidence" value="ECO:0007669"/>
    <property type="project" value="TreeGrafter"/>
</dbReference>
<accession>A0A7C9N6D9</accession>
<gene>
    <name evidence="3" type="ORF">GB992_03085</name>
</gene>
<dbReference type="Pfam" id="PF04909">
    <property type="entry name" value="Amidohydro_2"/>
    <property type="match status" value="1"/>
</dbReference>
<evidence type="ECO:0000313" key="4">
    <source>
        <dbReference type="Proteomes" id="UP000480570"/>
    </source>
</evidence>
<dbReference type="GO" id="GO:0005829">
    <property type="term" value="C:cytosol"/>
    <property type="evidence" value="ECO:0007669"/>
    <property type="project" value="TreeGrafter"/>
</dbReference>
<dbReference type="GO" id="GO:0016831">
    <property type="term" value="F:carboxy-lyase activity"/>
    <property type="evidence" value="ECO:0007669"/>
    <property type="project" value="InterPro"/>
</dbReference>
<organism evidence="3 4">
    <name type="scientific">Furfurilactobacillus rossiae</name>
    <dbReference type="NCBI Taxonomy" id="231049"/>
    <lineage>
        <taxon>Bacteria</taxon>
        <taxon>Bacillati</taxon>
        <taxon>Bacillota</taxon>
        <taxon>Bacilli</taxon>
        <taxon>Lactobacillales</taxon>
        <taxon>Lactobacillaceae</taxon>
        <taxon>Furfurilactobacillus</taxon>
    </lineage>
</organism>
<dbReference type="GO" id="GO:0016787">
    <property type="term" value="F:hydrolase activity"/>
    <property type="evidence" value="ECO:0007669"/>
    <property type="project" value="UniProtKB-KW"/>
</dbReference>
<evidence type="ECO:0000313" key="3">
    <source>
        <dbReference type="EMBL" id="MYV04866.1"/>
    </source>
</evidence>